<accession>A0A0E9VDF4</accession>
<dbReference type="AlphaFoldDB" id="A0A0E9VDF4"/>
<evidence type="ECO:0000313" key="1">
    <source>
        <dbReference type="EMBL" id="JAH76041.1"/>
    </source>
</evidence>
<proteinExistence type="predicted"/>
<name>A0A0E9VDF4_ANGAN</name>
<reference evidence="1" key="2">
    <citation type="journal article" date="2015" name="Fish Shellfish Immunol.">
        <title>Early steps in the European eel (Anguilla anguilla)-Vibrio vulnificus interaction in the gills: Role of the RtxA13 toxin.</title>
        <authorList>
            <person name="Callol A."/>
            <person name="Pajuelo D."/>
            <person name="Ebbesson L."/>
            <person name="Teles M."/>
            <person name="MacKenzie S."/>
            <person name="Amaro C."/>
        </authorList>
    </citation>
    <scope>NUCLEOTIDE SEQUENCE</scope>
</reference>
<sequence length="21" mass="2533">MMIIELFFFLLRLDGFLGFPL</sequence>
<dbReference type="EMBL" id="GBXM01032536">
    <property type="protein sequence ID" value="JAH76041.1"/>
    <property type="molecule type" value="Transcribed_RNA"/>
</dbReference>
<organism evidence="1">
    <name type="scientific">Anguilla anguilla</name>
    <name type="common">European freshwater eel</name>
    <name type="synonym">Muraena anguilla</name>
    <dbReference type="NCBI Taxonomy" id="7936"/>
    <lineage>
        <taxon>Eukaryota</taxon>
        <taxon>Metazoa</taxon>
        <taxon>Chordata</taxon>
        <taxon>Craniata</taxon>
        <taxon>Vertebrata</taxon>
        <taxon>Euteleostomi</taxon>
        <taxon>Actinopterygii</taxon>
        <taxon>Neopterygii</taxon>
        <taxon>Teleostei</taxon>
        <taxon>Anguilliformes</taxon>
        <taxon>Anguillidae</taxon>
        <taxon>Anguilla</taxon>
    </lineage>
</organism>
<reference evidence="1" key="1">
    <citation type="submission" date="2014-11" db="EMBL/GenBank/DDBJ databases">
        <authorList>
            <person name="Amaro Gonzalez C."/>
        </authorList>
    </citation>
    <scope>NUCLEOTIDE SEQUENCE</scope>
</reference>
<protein>
    <submittedName>
        <fullName evidence="1">Uncharacterized protein</fullName>
    </submittedName>
</protein>